<feature type="transmembrane region" description="Helical" evidence="1">
    <location>
        <begin position="116"/>
        <end position="136"/>
    </location>
</feature>
<accession>A0A2M8LFB7</accession>
<evidence type="ECO:0000313" key="3">
    <source>
        <dbReference type="Proteomes" id="UP000231152"/>
    </source>
</evidence>
<evidence type="ECO:0000313" key="2">
    <source>
        <dbReference type="EMBL" id="PJE76125.1"/>
    </source>
</evidence>
<keyword evidence="1" id="KW-0812">Transmembrane</keyword>
<evidence type="ECO:0000256" key="1">
    <source>
        <dbReference type="SAM" id="Phobius"/>
    </source>
</evidence>
<dbReference type="Proteomes" id="UP000231152">
    <property type="component" value="Unassembled WGS sequence"/>
</dbReference>
<keyword evidence="1" id="KW-1133">Transmembrane helix</keyword>
<feature type="transmembrane region" description="Helical" evidence="1">
    <location>
        <begin position="85"/>
        <end position="104"/>
    </location>
</feature>
<protein>
    <submittedName>
        <fullName evidence="2">Uncharacterized protein</fullName>
    </submittedName>
</protein>
<feature type="transmembrane region" description="Helical" evidence="1">
    <location>
        <begin position="60"/>
        <end position="78"/>
    </location>
</feature>
<keyword evidence="1" id="KW-0472">Membrane</keyword>
<dbReference type="AlphaFoldDB" id="A0A2M8LFB7"/>
<organism evidence="2 3">
    <name type="scientific">Candidatus Uhrbacteria bacterium CG10_big_fil_rev_8_21_14_0_10_48_11</name>
    <dbReference type="NCBI Taxonomy" id="1975037"/>
    <lineage>
        <taxon>Bacteria</taxon>
        <taxon>Candidatus Uhriibacteriota</taxon>
    </lineage>
</organism>
<sequence length="146" mass="16092">MDQHLIKIDPEKHSVATTATSLPPLFHYYGDAVRRLFVAAAIIITITTPIVSAFLTLPTFSAIIGALFLVIVAGLTNPSERWSSSLNLTVAVLGAALFQYRGIADYLAFTVNPAQVFMFTVDEVLAVIFIIAVYYSSKTFRRMFVK</sequence>
<dbReference type="EMBL" id="PFET01000005">
    <property type="protein sequence ID" value="PJE76125.1"/>
    <property type="molecule type" value="Genomic_DNA"/>
</dbReference>
<comment type="caution">
    <text evidence="2">The sequence shown here is derived from an EMBL/GenBank/DDBJ whole genome shotgun (WGS) entry which is preliminary data.</text>
</comment>
<name>A0A2M8LFB7_9BACT</name>
<reference evidence="2 3" key="1">
    <citation type="submission" date="2017-09" db="EMBL/GenBank/DDBJ databases">
        <title>Depth-based differentiation of microbial function through sediment-hosted aquifers and enrichment of novel symbionts in the deep terrestrial subsurface.</title>
        <authorList>
            <person name="Probst A.J."/>
            <person name="Ladd B."/>
            <person name="Jarett J.K."/>
            <person name="Geller-Mcgrath D.E."/>
            <person name="Sieber C.M."/>
            <person name="Emerson J.B."/>
            <person name="Anantharaman K."/>
            <person name="Thomas B.C."/>
            <person name="Malmstrom R."/>
            <person name="Stieglmeier M."/>
            <person name="Klingl A."/>
            <person name="Woyke T."/>
            <person name="Ryan C.M."/>
            <person name="Banfield J.F."/>
        </authorList>
    </citation>
    <scope>NUCLEOTIDE SEQUENCE [LARGE SCALE GENOMIC DNA]</scope>
    <source>
        <strain evidence="2">CG10_big_fil_rev_8_21_14_0_10_48_11</strain>
    </source>
</reference>
<gene>
    <name evidence="2" type="ORF">COV04_01180</name>
</gene>
<feature type="transmembrane region" description="Helical" evidence="1">
    <location>
        <begin position="36"/>
        <end position="54"/>
    </location>
</feature>
<proteinExistence type="predicted"/>